<evidence type="ECO:0000259" key="5">
    <source>
        <dbReference type="SMART" id="SM00470"/>
    </source>
</evidence>
<dbReference type="Pfam" id="PF17762">
    <property type="entry name" value="HTH_ParB"/>
    <property type="match status" value="1"/>
</dbReference>
<dbReference type="GO" id="GO:0005694">
    <property type="term" value="C:chromosome"/>
    <property type="evidence" value="ECO:0007669"/>
    <property type="project" value="TreeGrafter"/>
</dbReference>
<dbReference type="SUPFAM" id="SSF110849">
    <property type="entry name" value="ParB/Sulfiredoxin"/>
    <property type="match status" value="1"/>
</dbReference>
<dbReference type="OrthoDB" id="9796891at2"/>
<feature type="coiled-coil region" evidence="3">
    <location>
        <begin position="370"/>
        <end position="421"/>
    </location>
</feature>
<dbReference type="HOGENOM" id="CLU_484645_0_0_0"/>
<dbReference type="NCBIfam" id="TIGR00180">
    <property type="entry name" value="parB_part"/>
    <property type="match status" value="1"/>
</dbReference>
<dbReference type="PANTHER" id="PTHR33375">
    <property type="entry name" value="CHROMOSOME-PARTITIONING PROTEIN PARB-RELATED"/>
    <property type="match status" value="1"/>
</dbReference>
<evidence type="ECO:0000256" key="4">
    <source>
        <dbReference type="SAM" id="MobiDB-lite"/>
    </source>
</evidence>
<dbReference type="InterPro" id="IPR004437">
    <property type="entry name" value="ParB/RepB/Spo0J"/>
</dbReference>
<sequence>MQNSSEFQYIAIDTIHESATNPRRTFDDAKLQELAESIRTNGLIQPITVRPNSEGFEVVAGARRFRASQLAEMFSIPARIVEISDAQTLEWQLVENSQRVDVHPYEEAQGFQRLLDMPGYDVAALVEKSGKSASHIYARLSLLQLVPSIAEAFSAERITASHANLLARLPHESQAEAFEQCWRKDWQDKEPHLLPAKHLSAWIQANLYLELAEAPFDREDPTLNPAAGACVTCPRRSGYNTSLFCDVQGDQCLDGACYETKVNRHINRELAAHPELVQIENGYRSPKEKRPGAVQRGHFREIEQTDNPDAEPVVPCEATKTAIIVYGRRVGTTLIVCTDNNCPIHDPREAARRAQQEQENPIPVMAPAAAEETEEEAVQREAEYQRRRKEYEEELHHKAEERRLQQEQEDAVYEARQAEREQLRTQREVTFERLIADAPKTFSAPQLRTVLRALVNLDPYSFTDDLVEEIADENESRSTEEVLLSVIDGTADGKLTAFALRLALSGHRGIPREDEPDFLAEAEAVFAQPLKKVKAQKTKDAPAALPAPKAQPKNKTANKQIAA</sequence>
<keyword evidence="3" id="KW-0175">Coiled coil</keyword>
<dbReference type="InterPro" id="IPR036086">
    <property type="entry name" value="ParB/Sulfiredoxin_sf"/>
</dbReference>
<dbReference type="KEGG" id="trs:Terro_3045"/>
<dbReference type="GO" id="GO:0007059">
    <property type="term" value="P:chromosome segregation"/>
    <property type="evidence" value="ECO:0007669"/>
    <property type="project" value="TreeGrafter"/>
</dbReference>
<dbReference type="GO" id="GO:0003677">
    <property type="term" value="F:DNA binding"/>
    <property type="evidence" value="ECO:0007669"/>
    <property type="project" value="UniProtKB-KW"/>
</dbReference>
<name>I3ZJ59_TERRK</name>
<dbReference type="STRING" id="926566.Terro_3045"/>
<dbReference type="Gene3D" id="3.90.1530.30">
    <property type="match status" value="1"/>
</dbReference>
<dbReference type="FunFam" id="1.10.10.2830:FF:000001">
    <property type="entry name" value="Chromosome partitioning protein ParB"/>
    <property type="match status" value="1"/>
</dbReference>
<organism evidence="6 7">
    <name type="scientific">Terriglobus roseus (strain DSM 18391 / NRRL B-41598 / KBS 63)</name>
    <dbReference type="NCBI Taxonomy" id="926566"/>
    <lineage>
        <taxon>Bacteria</taxon>
        <taxon>Pseudomonadati</taxon>
        <taxon>Acidobacteriota</taxon>
        <taxon>Terriglobia</taxon>
        <taxon>Terriglobales</taxon>
        <taxon>Acidobacteriaceae</taxon>
        <taxon>Terriglobus</taxon>
    </lineage>
</organism>
<feature type="domain" description="ParB-like N-terminal" evidence="5">
    <location>
        <begin position="8"/>
        <end position="97"/>
    </location>
</feature>
<dbReference type="Gene3D" id="1.10.10.2830">
    <property type="match status" value="1"/>
</dbReference>
<accession>I3ZJ59</accession>
<dbReference type="InterPro" id="IPR041468">
    <property type="entry name" value="HTH_ParB/Spo0J"/>
</dbReference>
<dbReference type="InterPro" id="IPR003115">
    <property type="entry name" value="ParB_N"/>
</dbReference>
<dbReference type="RefSeq" id="WP_014786541.1">
    <property type="nucleotide sequence ID" value="NC_018014.1"/>
</dbReference>
<evidence type="ECO:0000256" key="2">
    <source>
        <dbReference type="ARBA" id="ARBA00023125"/>
    </source>
</evidence>
<gene>
    <name evidence="6" type="ordered locus">Terro_3045</name>
</gene>
<dbReference type="Pfam" id="PF02195">
    <property type="entry name" value="ParB_N"/>
    <property type="match status" value="1"/>
</dbReference>
<feature type="compositionally biased region" description="Low complexity" evidence="4">
    <location>
        <begin position="541"/>
        <end position="555"/>
    </location>
</feature>
<reference evidence="6 7" key="1">
    <citation type="submission" date="2012-06" db="EMBL/GenBank/DDBJ databases">
        <title>Complete genome of Terriglobus roseus DSM 18391.</title>
        <authorList>
            <consortium name="US DOE Joint Genome Institute (JGI-PGF)"/>
            <person name="Lucas S."/>
            <person name="Copeland A."/>
            <person name="Lapidus A."/>
            <person name="Glavina del Rio T."/>
            <person name="Dalin E."/>
            <person name="Tice H."/>
            <person name="Bruce D."/>
            <person name="Goodwin L."/>
            <person name="Pitluck S."/>
            <person name="Peters L."/>
            <person name="Mikhailova N."/>
            <person name="Munk A.C.C."/>
            <person name="Kyrpides N."/>
            <person name="Mavromatis K."/>
            <person name="Ivanova N."/>
            <person name="Brettin T."/>
            <person name="Detter J.C."/>
            <person name="Han C."/>
            <person name="Larimer F."/>
            <person name="Land M."/>
            <person name="Hauser L."/>
            <person name="Markowitz V."/>
            <person name="Cheng J.-F."/>
            <person name="Hugenholtz P."/>
            <person name="Woyke T."/>
            <person name="Wu D."/>
            <person name="Brambilla E."/>
            <person name="Klenk H.-P."/>
            <person name="Eisen J.A."/>
        </authorList>
    </citation>
    <scope>NUCLEOTIDE SEQUENCE [LARGE SCALE GENOMIC DNA]</scope>
    <source>
        <strain evidence="7">DSM 18391 / NRRL B-41598 / KBS 63</strain>
    </source>
</reference>
<feature type="region of interest" description="Disordered" evidence="4">
    <location>
        <begin position="537"/>
        <end position="563"/>
    </location>
</feature>
<comment type="similarity">
    <text evidence="1">Belongs to the ParB family.</text>
</comment>
<dbReference type="FunFam" id="3.90.1530.30:FF:000001">
    <property type="entry name" value="Chromosome partitioning protein ParB"/>
    <property type="match status" value="1"/>
</dbReference>
<dbReference type="SUPFAM" id="SSF109709">
    <property type="entry name" value="KorB DNA-binding domain-like"/>
    <property type="match status" value="1"/>
</dbReference>
<dbReference type="SMART" id="SM00470">
    <property type="entry name" value="ParB"/>
    <property type="match status" value="1"/>
</dbReference>
<evidence type="ECO:0000256" key="3">
    <source>
        <dbReference type="SAM" id="Coils"/>
    </source>
</evidence>
<protein>
    <submittedName>
        <fullName evidence="6">ParB-like partition protein</fullName>
    </submittedName>
</protein>
<dbReference type="InterPro" id="IPR050336">
    <property type="entry name" value="Chromosome_partition/occlusion"/>
</dbReference>
<proteinExistence type="inferred from homology"/>
<dbReference type="Proteomes" id="UP000006056">
    <property type="component" value="Chromosome"/>
</dbReference>
<evidence type="ECO:0000313" key="6">
    <source>
        <dbReference type="EMBL" id="AFL89277.1"/>
    </source>
</evidence>
<keyword evidence="2" id="KW-0238">DNA-binding</keyword>
<dbReference type="CDD" id="cd16393">
    <property type="entry name" value="SPO0J_N"/>
    <property type="match status" value="1"/>
</dbReference>
<dbReference type="PATRIC" id="fig|926566.3.peg.3020"/>
<evidence type="ECO:0000256" key="1">
    <source>
        <dbReference type="ARBA" id="ARBA00006295"/>
    </source>
</evidence>
<keyword evidence="7" id="KW-1185">Reference proteome</keyword>
<evidence type="ECO:0000313" key="7">
    <source>
        <dbReference type="Proteomes" id="UP000006056"/>
    </source>
</evidence>
<dbReference type="AlphaFoldDB" id="I3ZJ59"/>
<dbReference type="EMBL" id="CP003379">
    <property type="protein sequence ID" value="AFL89277.1"/>
    <property type="molecule type" value="Genomic_DNA"/>
</dbReference>
<dbReference type="PANTHER" id="PTHR33375:SF7">
    <property type="entry name" value="CHROMOSOME 2-PARTITIONING PROTEIN PARB-RELATED"/>
    <property type="match status" value="1"/>
</dbReference>
<dbReference type="eggNOG" id="COG1475">
    <property type="taxonomic scope" value="Bacteria"/>
</dbReference>